<evidence type="ECO:0008006" key="3">
    <source>
        <dbReference type="Google" id="ProtNLM"/>
    </source>
</evidence>
<gene>
    <name evidence="1" type="ORF">RU07_11755</name>
</gene>
<reference evidence="1 2" key="1">
    <citation type="submission" date="2014-12" db="EMBL/GenBank/DDBJ databases">
        <title>16Stimator: statistical estimation of ribosomal gene copy numbers from draft genome assemblies.</title>
        <authorList>
            <person name="Perisin M.A."/>
            <person name="Vetter M."/>
            <person name="Gilbert J.A."/>
            <person name="Bergelson J."/>
        </authorList>
    </citation>
    <scope>NUCLEOTIDE SEQUENCE [LARGE SCALE GENOMIC DNA]</scope>
    <source>
        <strain evidence="1 2">MEJ076</strain>
    </source>
</reference>
<dbReference type="Proteomes" id="UP000035017">
    <property type="component" value="Unassembled WGS sequence"/>
</dbReference>
<comment type="caution">
    <text evidence="1">The sequence shown here is derived from an EMBL/GenBank/DDBJ whole genome shotgun (WGS) entry which is preliminary data.</text>
</comment>
<organism evidence="1 2">
    <name type="scientific">Agrobacterium tumefaciens</name>
    <dbReference type="NCBI Taxonomy" id="358"/>
    <lineage>
        <taxon>Bacteria</taxon>
        <taxon>Pseudomonadati</taxon>
        <taxon>Pseudomonadota</taxon>
        <taxon>Alphaproteobacteria</taxon>
        <taxon>Hyphomicrobiales</taxon>
        <taxon>Rhizobiaceae</taxon>
        <taxon>Rhizobium/Agrobacterium group</taxon>
        <taxon>Agrobacterium</taxon>
        <taxon>Agrobacterium tumefaciens complex</taxon>
    </lineage>
</organism>
<evidence type="ECO:0000313" key="1">
    <source>
        <dbReference type="EMBL" id="KIQ02409.1"/>
    </source>
</evidence>
<name>A0A0D0KVP5_AGRTU</name>
<proteinExistence type="predicted"/>
<dbReference type="EMBL" id="JXQV01000010">
    <property type="protein sequence ID" value="KIQ02409.1"/>
    <property type="molecule type" value="Genomic_DNA"/>
</dbReference>
<accession>A0A0D0KVP5</accession>
<dbReference type="AlphaFoldDB" id="A0A0D0KVP5"/>
<evidence type="ECO:0000313" key="2">
    <source>
        <dbReference type="Proteomes" id="UP000035017"/>
    </source>
</evidence>
<sequence>MEKITYEDFKQKLMDPDVPDSEIAQYLTAVPEESGPFDPRIIPNPEKVEMGPEGRMDVESAIRWGNAICRWRRQKAFNNAIAQGVQKPVIVAEGDSWQQFPFLIEDVVDHLGKDFLIWSLDAAGDTADNMINRNPEYKKGLDAQKPNKVSGFLFSGAGNDVIGEDLLGNPVLSVLIKSYKQGKDAAWHVDKARLAEVLSRLEKDYKKLVATVRSDPDFKKLPIFFHGYDYAIPGGYPGDTRHPIYAKQDEWLGGPLRDKNIVDLALQRGIIRVLIDALYDMLNNVAGKSRQTNIYVIDVRGELKEGDWADEIHATSVAFGRVARRFKKVIDAAL</sequence>
<protein>
    <recommendedName>
        <fullName evidence="3">SGNH/GDSL hydrolase family protein</fullName>
    </recommendedName>
</protein>